<dbReference type="Proteomes" id="UP000230233">
    <property type="component" value="Chromosome X"/>
</dbReference>
<proteinExistence type="predicted"/>
<evidence type="ECO:0000256" key="1">
    <source>
        <dbReference type="SAM" id="Coils"/>
    </source>
</evidence>
<protein>
    <submittedName>
        <fullName evidence="3">Uncharacterized protein</fullName>
    </submittedName>
</protein>
<reference evidence="4" key="1">
    <citation type="submission" date="2017-10" db="EMBL/GenBank/DDBJ databases">
        <title>Rapid genome shrinkage in a self-fertile nematode reveals novel sperm competition proteins.</title>
        <authorList>
            <person name="Yin D."/>
            <person name="Schwarz E.M."/>
            <person name="Thomas C.G."/>
            <person name="Felde R.L."/>
            <person name="Korf I.F."/>
            <person name="Cutter A.D."/>
            <person name="Schartner C.M."/>
            <person name="Ralston E.J."/>
            <person name="Meyer B.J."/>
            <person name="Haag E.S."/>
        </authorList>
    </citation>
    <scope>NUCLEOTIDE SEQUENCE [LARGE SCALE GENOMIC DNA]</scope>
    <source>
        <strain evidence="4">JU1422</strain>
    </source>
</reference>
<name>A0A2G5SSL2_9PELO</name>
<dbReference type="EMBL" id="PDUG01000006">
    <property type="protein sequence ID" value="PIC17958.1"/>
    <property type="molecule type" value="Genomic_DNA"/>
</dbReference>
<accession>A0A2G5SSL2</accession>
<dbReference type="AlphaFoldDB" id="A0A2G5SSL2"/>
<gene>
    <name evidence="3" type="primary">Cnig_chr_X.g24014</name>
    <name evidence="3" type="ORF">B9Z55_024014</name>
</gene>
<feature type="coiled-coil region" evidence="1">
    <location>
        <begin position="106"/>
        <end position="133"/>
    </location>
</feature>
<evidence type="ECO:0000256" key="2">
    <source>
        <dbReference type="SAM" id="MobiDB-lite"/>
    </source>
</evidence>
<keyword evidence="1" id="KW-0175">Coiled coil</keyword>
<sequence length="157" mass="18240">MKQTIKDLSNALESIRKDQKWIPMLEEQLENAVYFRRINMSDCRDVNADKKENEMKASKFSTVTGNLTAELQAPENRQTTRKGQNDPKPSSWPVLYIIFFNFPEQIFKLTEALRLSEEENQALKQDVKDSRHEKGIIMNLCMRQKIALRLVGPGQPQ</sequence>
<keyword evidence="4" id="KW-1185">Reference proteome</keyword>
<evidence type="ECO:0000313" key="3">
    <source>
        <dbReference type="EMBL" id="PIC17958.1"/>
    </source>
</evidence>
<organism evidence="3 4">
    <name type="scientific">Caenorhabditis nigoni</name>
    <dbReference type="NCBI Taxonomy" id="1611254"/>
    <lineage>
        <taxon>Eukaryota</taxon>
        <taxon>Metazoa</taxon>
        <taxon>Ecdysozoa</taxon>
        <taxon>Nematoda</taxon>
        <taxon>Chromadorea</taxon>
        <taxon>Rhabditida</taxon>
        <taxon>Rhabditina</taxon>
        <taxon>Rhabditomorpha</taxon>
        <taxon>Rhabditoidea</taxon>
        <taxon>Rhabditidae</taxon>
        <taxon>Peloderinae</taxon>
        <taxon>Caenorhabditis</taxon>
    </lineage>
</organism>
<evidence type="ECO:0000313" key="4">
    <source>
        <dbReference type="Proteomes" id="UP000230233"/>
    </source>
</evidence>
<comment type="caution">
    <text evidence="3">The sequence shown here is derived from an EMBL/GenBank/DDBJ whole genome shotgun (WGS) entry which is preliminary data.</text>
</comment>
<feature type="region of interest" description="Disordered" evidence="2">
    <location>
        <begin position="65"/>
        <end position="90"/>
    </location>
</feature>